<accession>A0AC34Q6Z0</accession>
<evidence type="ECO:0000313" key="1">
    <source>
        <dbReference type="Proteomes" id="UP000887576"/>
    </source>
</evidence>
<dbReference type="Proteomes" id="UP000887576">
    <property type="component" value="Unplaced"/>
</dbReference>
<proteinExistence type="predicted"/>
<sequence length="174" mass="19087">MLPVILFLIFLPSVLSTCPPYAVQGFGGDTRCYVFKEIAVDYIQSHELCQKISGSLLSIPNIAINTWIQSQAAKLFAPLGYNSFWIGANAFNAATWAWIDGSPFEYQNWQNGLPATDVSHICGAEYAADGTWFASICSTERPFVCVVPHNPTEPPHVDPKQPYVAAVTDPVNAF</sequence>
<name>A0AC34Q6Z0_9BILA</name>
<evidence type="ECO:0000313" key="2">
    <source>
        <dbReference type="WBParaSite" id="JU765_v2.g13629.t1"/>
    </source>
</evidence>
<reference evidence="2" key="1">
    <citation type="submission" date="2022-11" db="UniProtKB">
        <authorList>
            <consortium name="WormBaseParasite"/>
        </authorList>
    </citation>
    <scope>IDENTIFICATION</scope>
</reference>
<dbReference type="WBParaSite" id="JU765_v2.g13629.t1">
    <property type="protein sequence ID" value="JU765_v2.g13629.t1"/>
    <property type="gene ID" value="JU765_v2.g13629"/>
</dbReference>
<organism evidence="1 2">
    <name type="scientific">Panagrolaimus sp. JU765</name>
    <dbReference type="NCBI Taxonomy" id="591449"/>
    <lineage>
        <taxon>Eukaryota</taxon>
        <taxon>Metazoa</taxon>
        <taxon>Ecdysozoa</taxon>
        <taxon>Nematoda</taxon>
        <taxon>Chromadorea</taxon>
        <taxon>Rhabditida</taxon>
        <taxon>Tylenchina</taxon>
        <taxon>Panagrolaimomorpha</taxon>
        <taxon>Panagrolaimoidea</taxon>
        <taxon>Panagrolaimidae</taxon>
        <taxon>Panagrolaimus</taxon>
    </lineage>
</organism>
<protein>
    <submittedName>
        <fullName evidence="2">C-type lectin domain-containing protein</fullName>
    </submittedName>
</protein>